<evidence type="ECO:0000256" key="1">
    <source>
        <dbReference type="ARBA" id="ARBA00001633"/>
    </source>
</evidence>
<keyword evidence="5 9" id="KW-0210">Decarboxylase</keyword>
<evidence type="ECO:0000256" key="2">
    <source>
        <dbReference type="ARBA" id="ARBA00004696"/>
    </source>
</evidence>
<dbReference type="FunFam" id="3.20.20.70:FF:000024">
    <property type="entry name" value="Indole-3-glycerol phosphate synthase"/>
    <property type="match status" value="1"/>
</dbReference>
<dbReference type="PANTHER" id="PTHR22854:SF2">
    <property type="entry name" value="INDOLE-3-GLYCEROL-PHOSPHATE SYNTHASE"/>
    <property type="match status" value="1"/>
</dbReference>
<dbReference type="HAMAP" id="MF_00134_B">
    <property type="entry name" value="IGPS_B"/>
    <property type="match status" value="1"/>
</dbReference>
<keyword evidence="7 9" id="KW-0057">Aromatic amino acid biosynthesis</keyword>
<organism evidence="11">
    <name type="scientific">Staphylococcus simulans</name>
    <dbReference type="NCBI Taxonomy" id="1286"/>
    <lineage>
        <taxon>Bacteria</taxon>
        <taxon>Bacillati</taxon>
        <taxon>Bacillota</taxon>
        <taxon>Bacilli</taxon>
        <taxon>Bacillales</taxon>
        <taxon>Staphylococcaceae</taxon>
        <taxon>Staphylococcus</taxon>
    </lineage>
</organism>
<dbReference type="GO" id="GO:0004640">
    <property type="term" value="F:phosphoribosylanthranilate isomerase activity"/>
    <property type="evidence" value="ECO:0007669"/>
    <property type="project" value="TreeGrafter"/>
</dbReference>
<evidence type="ECO:0000256" key="8">
    <source>
        <dbReference type="ARBA" id="ARBA00023239"/>
    </source>
</evidence>
<dbReference type="GO" id="GO:0004425">
    <property type="term" value="F:indole-3-glycerol-phosphate synthase activity"/>
    <property type="evidence" value="ECO:0007669"/>
    <property type="project" value="UniProtKB-UniRule"/>
</dbReference>
<gene>
    <name evidence="9 11" type="primary">trpC</name>
    <name evidence="11" type="ORF">SSLFYP27_00847</name>
</gene>
<dbReference type="GO" id="GO:0000162">
    <property type="term" value="P:L-tryptophan biosynthetic process"/>
    <property type="evidence" value="ECO:0007669"/>
    <property type="project" value="UniProtKB-UniRule"/>
</dbReference>
<dbReference type="EMBL" id="CACRUO010000021">
    <property type="protein sequence ID" value="VYT87194.1"/>
    <property type="molecule type" value="Genomic_DNA"/>
</dbReference>
<evidence type="ECO:0000259" key="10">
    <source>
        <dbReference type="Pfam" id="PF00218"/>
    </source>
</evidence>
<evidence type="ECO:0000313" key="11">
    <source>
        <dbReference type="EMBL" id="VYT87194.1"/>
    </source>
</evidence>
<protein>
    <recommendedName>
        <fullName evidence="9">Indole-3-glycerol phosphate synthase</fullName>
        <shortName evidence="9">IGPS</shortName>
        <ecNumber evidence="9">4.1.1.48</ecNumber>
    </recommendedName>
</protein>
<comment type="pathway">
    <text evidence="2 9">Amino-acid biosynthesis; L-tryptophan biosynthesis; L-tryptophan from chorismate: step 4/5.</text>
</comment>
<comment type="catalytic activity">
    <reaction evidence="1 9">
        <text>1-(2-carboxyphenylamino)-1-deoxy-D-ribulose 5-phosphate + H(+) = (1S,2R)-1-C-(indol-3-yl)glycerol 3-phosphate + CO2 + H2O</text>
        <dbReference type="Rhea" id="RHEA:23476"/>
        <dbReference type="ChEBI" id="CHEBI:15377"/>
        <dbReference type="ChEBI" id="CHEBI:15378"/>
        <dbReference type="ChEBI" id="CHEBI:16526"/>
        <dbReference type="ChEBI" id="CHEBI:58613"/>
        <dbReference type="ChEBI" id="CHEBI:58866"/>
        <dbReference type="EC" id="4.1.1.48"/>
    </reaction>
</comment>
<evidence type="ECO:0000256" key="6">
    <source>
        <dbReference type="ARBA" id="ARBA00022822"/>
    </source>
</evidence>
<sequence length="259" mass="29687">MTILDDIVEYKKSLLEEGYYDRLLRTLPVTNVKYKKKLSERLKERSHLSVIAEIKSKSPSVKKLPDRDLTQQVKDYEAYGAQAISILTDEYYFGGSYERLNKLTQETTLPVLCKDFMIEPIQIDVAYRAGASIILLIVNILDDQQMHELYQYAKSLDLDVLVEVHSKQELARAYQLAPDIIGVNNRDLTRFVTNVEHTNEILENKKDGYYYISESGIHTQEDVEKIVGSGIDGILVGESLMKCDDLSQFLPSLQLKKEQ</sequence>
<evidence type="ECO:0000256" key="4">
    <source>
        <dbReference type="ARBA" id="ARBA00022605"/>
    </source>
</evidence>
<accession>A0A6N3A595</accession>
<dbReference type="CDD" id="cd00331">
    <property type="entry name" value="IGPS"/>
    <property type="match status" value="1"/>
</dbReference>
<dbReference type="AlphaFoldDB" id="A0A6N3A595"/>
<dbReference type="PROSITE" id="PS00614">
    <property type="entry name" value="IGPS"/>
    <property type="match status" value="1"/>
</dbReference>
<name>A0A6N3A595_STASI</name>
<feature type="domain" description="Indole-3-glycerol phosphate synthase" evidence="10">
    <location>
        <begin position="5"/>
        <end position="251"/>
    </location>
</feature>
<dbReference type="NCBIfam" id="NF001371">
    <property type="entry name" value="PRK00278.1-3"/>
    <property type="match status" value="1"/>
</dbReference>
<keyword evidence="8 9" id="KW-0456">Lyase</keyword>
<evidence type="ECO:0000256" key="9">
    <source>
        <dbReference type="HAMAP-Rule" id="MF_00134"/>
    </source>
</evidence>
<dbReference type="Pfam" id="PF00218">
    <property type="entry name" value="IGPS"/>
    <property type="match status" value="1"/>
</dbReference>
<proteinExistence type="inferred from homology"/>
<dbReference type="InterPro" id="IPR045186">
    <property type="entry name" value="Indole-3-glycerol_P_synth"/>
</dbReference>
<dbReference type="InterPro" id="IPR013798">
    <property type="entry name" value="Indole-3-glycerol_P_synth_dom"/>
</dbReference>
<dbReference type="InterPro" id="IPR011060">
    <property type="entry name" value="RibuloseP-bd_barrel"/>
</dbReference>
<keyword evidence="4 9" id="KW-0028">Amino-acid biosynthesis</keyword>
<reference evidence="11" key="1">
    <citation type="submission" date="2019-11" db="EMBL/GenBank/DDBJ databases">
        <authorList>
            <person name="Feng L."/>
        </authorList>
    </citation>
    <scope>NUCLEOTIDE SEQUENCE</scope>
    <source>
        <strain evidence="11">SsimulansLFYP27</strain>
    </source>
</reference>
<dbReference type="SUPFAM" id="SSF51366">
    <property type="entry name" value="Ribulose-phoshate binding barrel"/>
    <property type="match status" value="1"/>
</dbReference>
<dbReference type="Gene3D" id="3.20.20.70">
    <property type="entry name" value="Aldolase class I"/>
    <property type="match status" value="1"/>
</dbReference>
<evidence type="ECO:0000256" key="3">
    <source>
        <dbReference type="ARBA" id="ARBA00008737"/>
    </source>
</evidence>
<dbReference type="RefSeq" id="WP_156666562.1">
    <property type="nucleotide sequence ID" value="NZ_CACRUO010000021.1"/>
</dbReference>
<dbReference type="InterPro" id="IPR013785">
    <property type="entry name" value="Aldolase_TIM"/>
</dbReference>
<dbReference type="InterPro" id="IPR001468">
    <property type="entry name" value="Indole-3-GlycerolPSynthase_CS"/>
</dbReference>
<keyword evidence="6 9" id="KW-0822">Tryptophan biosynthesis</keyword>
<evidence type="ECO:0000256" key="7">
    <source>
        <dbReference type="ARBA" id="ARBA00023141"/>
    </source>
</evidence>
<dbReference type="PANTHER" id="PTHR22854">
    <property type="entry name" value="TRYPTOPHAN BIOSYNTHESIS PROTEIN"/>
    <property type="match status" value="1"/>
</dbReference>
<dbReference type="UniPathway" id="UPA00035">
    <property type="reaction ID" value="UER00043"/>
</dbReference>
<dbReference type="EC" id="4.1.1.48" evidence="9"/>
<evidence type="ECO:0000256" key="5">
    <source>
        <dbReference type="ARBA" id="ARBA00022793"/>
    </source>
</evidence>
<comment type="similarity">
    <text evidence="3 9">Belongs to the TrpC family.</text>
</comment>